<evidence type="ECO:0000313" key="1">
    <source>
        <dbReference type="EMBL" id="KAK2168134.1"/>
    </source>
</evidence>
<dbReference type="Proteomes" id="UP001208570">
    <property type="component" value="Unassembled WGS sequence"/>
</dbReference>
<dbReference type="AlphaFoldDB" id="A0AAD9KBB6"/>
<evidence type="ECO:0000313" key="2">
    <source>
        <dbReference type="Proteomes" id="UP001208570"/>
    </source>
</evidence>
<organism evidence="1 2">
    <name type="scientific">Paralvinella palmiformis</name>
    <dbReference type="NCBI Taxonomy" id="53620"/>
    <lineage>
        <taxon>Eukaryota</taxon>
        <taxon>Metazoa</taxon>
        <taxon>Spiralia</taxon>
        <taxon>Lophotrochozoa</taxon>
        <taxon>Annelida</taxon>
        <taxon>Polychaeta</taxon>
        <taxon>Sedentaria</taxon>
        <taxon>Canalipalpata</taxon>
        <taxon>Terebellida</taxon>
        <taxon>Terebelliformia</taxon>
        <taxon>Alvinellidae</taxon>
        <taxon>Paralvinella</taxon>
    </lineage>
</organism>
<reference evidence="1" key="1">
    <citation type="journal article" date="2023" name="Mol. Biol. Evol.">
        <title>Third-Generation Sequencing Reveals the Adaptive Role of the Epigenome in Three Deep-Sea Polychaetes.</title>
        <authorList>
            <person name="Perez M."/>
            <person name="Aroh O."/>
            <person name="Sun Y."/>
            <person name="Lan Y."/>
            <person name="Juniper S.K."/>
            <person name="Young C.R."/>
            <person name="Angers B."/>
            <person name="Qian P.Y."/>
        </authorList>
    </citation>
    <scope>NUCLEOTIDE SEQUENCE</scope>
    <source>
        <strain evidence="1">P08H-3</strain>
    </source>
</reference>
<gene>
    <name evidence="1" type="ORF">LSH36_20g09002</name>
</gene>
<feature type="non-terminal residue" evidence="1">
    <location>
        <position position="1"/>
    </location>
</feature>
<protein>
    <submittedName>
        <fullName evidence="1">Uncharacterized protein</fullName>
    </submittedName>
</protein>
<proteinExistence type="predicted"/>
<name>A0AAD9KBB6_9ANNE</name>
<accession>A0AAD9KBB6</accession>
<comment type="caution">
    <text evidence="1">The sequence shown here is derived from an EMBL/GenBank/DDBJ whole genome shotgun (WGS) entry which is preliminary data.</text>
</comment>
<sequence length="75" mass="8303">MFMKISTLLGSFRVNLLAIIKKPATLRKQVQVSKISFSTPSSFDSDDVTPKLATSREIHTQQTKTMVTAYARALG</sequence>
<keyword evidence="2" id="KW-1185">Reference proteome</keyword>
<dbReference type="EMBL" id="JAODUP010000020">
    <property type="protein sequence ID" value="KAK2168134.1"/>
    <property type="molecule type" value="Genomic_DNA"/>
</dbReference>